<feature type="transmembrane region" description="Helical" evidence="6">
    <location>
        <begin position="41"/>
        <end position="62"/>
    </location>
</feature>
<evidence type="ECO:0000313" key="7">
    <source>
        <dbReference type="EMBL" id="KAK0402649.1"/>
    </source>
</evidence>
<dbReference type="GO" id="GO:0016020">
    <property type="term" value="C:membrane"/>
    <property type="evidence" value="ECO:0007669"/>
    <property type="project" value="UniProtKB-SubCell"/>
</dbReference>
<feature type="transmembrane region" description="Helical" evidence="6">
    <location>
        <begin position="225"/>
        <end position="247"/>
    </location>
</feature>
<dbReference type="InterPro" id="IPR000609">
    <property type="entry name" value="7TM_GPCR_serpentine_rcpt_Srg"/>
</dbReference>
<keyword evidence="8" id="KW-1185">Reference proteome</keyword>
<evidence type="ECO:0000256" key="5">
    <source>
        <dbReference type="ARBA" id="ARBA00023136"/>
    </source>
</evidence>
<keyword evidence="4 6" id="KW-1133">Transmembrane helix</keyword>
<dbReference type="Gene3D" id="1.20.1070.10">
    <property type="entry name" value="Rhodopsin 7-helix transmembrane proteins"/>
    <property type="match status" value="1"/>
</dbReference>
<dbReference type="GO" id="GO:0007606">
    <property type="term" value="P:sensory perception of chemical stimulus"/>
    <property type="evidence" value="ECO:0007669"/>
    <property type="project" value="UniProtKB-UniRule"/>
</dbReference>
<comment type="caution">
    <text evidence="7">The sequence shown here is derived from an EMBL/GenBank/DDBJ whole genome shotgun (WGS) entry which is preliminary data.</text>
</comment>
<feature type="transmembrane region" description="Helical" evidence="6">
    <location>
        <begin position="6"/>
        <end position="29"/>
    </location>
</feature>
<feature type="transmembrane region" description="Helical" evidence="6">
    <location>
        <begin position="267"/>
        <end position="286"/>
    </location>
</feature>
<keyword evidence="3 6" id="KW-0812">Transmembrane</keyword>
<dbReference type="PANTHER" id="PTHR31627">
    <property type="entry name" value="SERPENTINE RECEPTOR CLASS GAMMA-RELATED"/>
    <property type="match status" value="1"/>
</dbReference>
<comment type="similarity">
    <text evidence="2 6">Belongs to the nematode receptor-like protein srg family.</text>
</comment>
<evidence type="ECO:0000256" key="3">
    <source>
        <dbReference type="ARBA" id="ARBA00022692"/>
    </source>
</evidence>
<dbReference type="Proteomes" id="UP001175271">
    <property type="component" value="Unassembled WGS sequence"/>
</dbReference>
<sequence>MAMPALQFFSTVFAVVSCVLNCIVVVVIVKYRKTNQSLNGSFFSLIILNSCVDVIFAVQFNILMRARKYRMLDFILKEGNALWYIVPRLCCFHYYIKAVHYMINILLAFNRFTSTFYPMYYEVFWQSKKMFATRILAFVIPVFFVLPIVLNFKNRMWLEMGVSNETVRFYRDEQSTQLMSTIDASLSIGSSVICLTFYVSAGFILSRRMIQHGMQRKQVIEFRMFLSSFLLFILLPLNSANHIWTIIASKQGKTDVVMLLNDISYPFLDVMYSASPWVLLVTSSAIRDALRRFVLSAVVCIPQSGRLFKKTTTVGQTTSRMSRTSVPNT</sequence>
<proteinExistence type="inferred from homology"/>
<dbReference type="InterPro" id="IPR051119">
    <property type="entry name" value="Nematode_SR-like"/>
</dbReference>
<dbReference type="PANTHER" id="PTHR31627:SF14">
    <property type="entry name" value="SERPENTINE RECEPTOR, CLASS T-RELATED"/>
    <property type="match status" value="1"/>
</dbReference>
<evidence type="ECO:0000256" key="6">
    <source>
        <dbReference type="RuleBase" id="RU280813"/>
    </source>
</evidence>
<dbReference type="EMBL" id="JAUCMV010000004">
    <property type="protein sequence ID" value="KAK0402649.1"/>
    <property type="molecule type" value="Genomic_DNA"/>
</dbReference>
<organism evidence="7 8">
    <name type="scientific">Steinernema hermaphroditum</name>
    <dbReference type="NCBI Taxonomy" id="289476"/>
    <lineage>
        <taxon>Eukaryota</taxon>
        <taxon>Metazoa</taxon>
        <taxon>Ecdysozoa</taxon>
        <taxon>Nematoda</taxon>
        <taxon>Chromadorea</taxon>
        <taxon>Rhabditida</taxon>
        <taxon>Tylenchina</taxon>
        <taxon>Panagrolaimomorpha</taxon>
        <taxon>Strongyloidoidea</taxon>
        <taxon>Steinernematidae</taxon>
        <taxon>Steinernema</taxon>
    </lineage>
</organism>
<name>A0AA39LMP0_9BILA</name>
<feature type="transmembrane region" description="Helical" evidence="6">
    <location>
        <begin position="82"/>
        <end position="110"/>
    </location>
</feature>
<dbReference type="AlphaFoldDB" id="A0AA39LMP0"/>
<dbReference type="GO" id="GO:0004888">
    <property type="term" value="F:transmembrane signaling receptor activity"/>
    <property type="evidence" value="ECO:0007669"/>
    <property type="project" value="InterPro"/>
</dbReference>
<evidence type="ECO:0000256" key="2">
    <source>
        <dbReference type="ARBA" id="ARBA00005692"/>
    </source>
</evidence>
<feature type="transmembrane region" description="Helical" evidence="6">
    <location>
        <begin position="184"/>
        <end position="205"/>
    </location>
</feature>
<keyword evidence="5 6" id="KW-0472">Membrane</keyword>
<feature type="transmembrane region" description="Helical" evidence="6">
    <location>
        <begin position="131"/>
        <end position="150"/>
    </location>
</feature>
<evidence type="ECO:0000256" key="4">
    <source>
        <dbReference type="ARBA" id="ARBA00022989"/>
    </source>
</evidence>
<evidence type="ECO:0000256" key="1">
    <source>
        <dbReference type="ARBA" id="ARBA00004141"/>
    </source>
</evidence>
<evidence type="ECO:0000313" key="8">
    <source>
        <dbReference type="Proteomes" id="UP001175271"/>
    </source>
</evidence>
<dbReference type="Pfam" id="PF02118">
    <property type="entry name" value="Srg"/>
    <property type="match status" value="1"/>
</dbReference>
<gene>
    <name evidence="7" type="ORF">QR680_016453</name>
</gene>
<dbReference type="SUPFAM" id="SSF81321">
    <property type="entry name" value="Family A G protein-coupled receptor-like"/>
    <property type="match status" value="1"/>
</dbReference>
<comment type="subcellular location">
    <subcellularLocation>
        <location evidence="1">Membrane</location>
        <topology evidence="1">Multi-pass membrane protein</topology>
    </subcellularLocation>
</comment>
<protein>
    <recommendedName>
        <fullName evidence="6">Serpentine receptor class gamma</fullName>
    </recommendedName>
</protein>
<accession>A0AA39LMP0</accession>
<reference evidence="7" key="1">
    <citation type="submission" date="2023-06" db="EMBL/GenBank/DDBJ databases">
        <title>Genomic analysis of the entomopathogenic nematode Steinernema hermaphroditum.</title>
        <authorList>
            <person name="Schwarz E.M."/>
            <person name="Heppert J.K."/>
            <person name="Baniya A."/>
            <person name="Schwartz H.T."/>
            <person name="Tan C.-H."/>
            <person name="Antoshechkin I."/>
            <person name="Sternberg P.W."/>
            <person name="Goodrich-Blair H."/>
            <person name="Dillman A.R."/>
        </authorList>
    </citation>
    <scope>NUCLEOTIDE SEQUENCE</scope>
    <source>
        <strain evidence="7">PS9179</strain>
        <tissue evidence="7">Whole animal</tissue>
    </source>
</reference>